<keyword evidence="2" id="KW-1003">Cell membrane</keyword>
<feature type="transmembrane region" description="Helical" evidence="12">
    <location>
        <begin position="87"/>
        <end position="105"/>
    </location>
</feature>
<dbReference type="EMBL" id="JAYGII010000014">
    <property type="protein sequence ID" value="MEA5445709.1"/>
    <property type="molecule type" value="Genomic_DNA"/>
</dbReference>
<feature type="transmembrane region" description="Helical" evidence="12">
    <location>
        <begin position="324"/>
        <end position="341"/>
    </location>
</feature>
<comment type="caution">
    <text evidence="13">The sequence shown here is derived from an EMBL/GenBank/DDBJ whole genome shotgun (WGS) entry which is preliminary data.</text>
</comment>
<evidence type="ECO:0000256" key="2">
    <source>
        <dbReference type="ARBA" id="ARBA00022475"/>
    </source>
</evidence>
<dbReference type="GO" id="GO:0046872">
    <property type="term" value="F:metal ion binding"/>
    <property type="evidence" value="ECO:0007669"/>
    <property type="project" value="UniProtKB-KW"/>
</dbReference>
<evidence type="ECO:0000256" key="5">
    <source>
        <dbReference type="ARBA" id="ARBA00022989"/>
    </source>
</evidence>
<keyword evidence="9 12" id="KW-0472">Membrane</keyword>
<dbReference type="InterPro" id="IPR003780">
    <property type="entry name" value="COX15/CtaA_fam"/>
</dbReference>
<keyword evidence="10" id="KW-1015">Disulfide bond</keyword>
<reference evidence="13 14" key="1">
    <citation type="submission" date="2023-12" db="EMBL/GenBank/DDBJ databases">
        <title>Whole-genome sequencing of halo(alkali)philic microorganisms from hypersaline lakes.</title>
        <authorList>
            <person name="Sorokin D.Y."/>
            <person name="Merkel A.Y."/>
            <person name="Messina E."/>
            <person name="Yakimov M."/>
        </authorList>
    </citation>
    <scope>NUCLEOTIDE SEQUENCE [LARGE SCALE GENOMIC DNA]</scope>
    <source>
        <strain evidence="13 14">AB-CW1</strain>
    </source>
</reference>
<dbReference type="AlphaFoldDB" id="A0AAP6MK25"/>
<comment type="pathway">
    <text evidence="11">Porphyrin-containing compound metabolism.</text>
</comment>
<keyword evidence="3 12" id="KW-0812">Transmembrane</keyword>
<dbReference type="PANTHER" id="PTHR35457:SF1">
    <property type="entry name" value="HEME A SYNTHASE"/>
    <property type="match status" value="1"/>
</dbReference>
<feature type="transmembrane region" description="Helical" evidence="12">
    <location>
        <begin position="12"/>
        <end position="30"/>
    </location>
</feature>
<keyword evidence="5 12" id="KW-1133">Transmembrane helix</keyword>
<feature type="transmembrane region" description="Helical" evidence="12">
    <location>
        <begin position="142"/>
        <end position="160"/>
    </location>
</feature>
<dbReference type="InterPro" id="IPR050450">
    <property type="entry name" value="COX15/CtaA_HemeA_synthase"/>
</dbReference>
<dbReference type="GO" id="GO:0006784">
    <property type="term" value="P:heme A biosynthetic process"/>
    <property type="evidence" value="ECO:0007669"/>
    <property type="project" value="InterPro"/>
</dbReference>
<dbReference type="RefSeq" id="WP_346051419.1">
    <property type="nucleotide sequence ID" value="NZ_JAYGII010000014.1"/>
</dbReference>
<feature type="transmembrane region" description="Helical" evidence="12">
    <location>
        <begin position="260"/>
        <end position="281"/>
    </location>
</feature>
<keyword evidence="4" id="KW-0479">Metal-binding</keyword>
<keyword evidence="8" id="KW-0350">Heme biosynthesis</keyword>
<evidence type="ECO:0000256" key="3">
    <source>
        <dbReference type="ARBA" id="ARBA00022692"/>
    </source>
</evidence>
<gene>
    <name evidence="13" type="ORF">VCB98_07750</name>
</gene>
<feature type="transmembrane region" description="Helical" evidence="12">
    <location>
        <begin position="117"/>
        <end position="136"/>
    </location>
</feature>
<dbReference type="Pfam" id="PF02628">
    <property type="entry name" value="COX15-CtaA"/>
    <property type="match status" value="1"/>
</dbReference>
<evidence type="ECO:0000256" key="6">
    <source>
        <dbReference type="ARBA" id="ARBA00023002"/>
    </source>
</evidence>
<evidence type="ECO:0000256" key="10">
    <source>
        <dbReference type="ARBA" id="ARBA00023157"/>
    </source>
</evidence>
<dbReference type="GO" id="GO:0016491">
    <property type="term" value="F:oxidoreductase activity"/>
    <property type="evidence" value="ECO:0007669"/>
    <property type="project" value="UniProtKB-KW"/>
</dbReference>
<evidence type="ECO:0000256" key="8">
    <source>
        <dbReference type="ARBA" id="ARBA00023133"/>
    </source>
</evidence>
<evidence type="ECO:0000256" key="7">
    <source>
        <dbReference type="ARBA" id="ARBA00023004"/>
    </source>
</evidence>
<comment type="subcellular location">
    <subcellularLocation>
        <location evidence="1">Membrane</location>
        <topology evidence="1">Multi-pass membrane protein</topology>
    </subcellularLocation>
</comment>
<dbReference type="GO" id="GO:0016020">
    <property type="term" value="C:membrane"/>
    <property type="evidence" value="ECO:0007669"/>
    <property type="project" value="UniProtKB-SubCell"/>
</dbReference>
<evidence type="ECO:0000256" key="11">
    <source>
        <dbReference type="ARBA" id="ARBA00023444"/>
    </source>
</evidence>
<dbReference type="PANTHER" id="PTHR35457">
    <property type="entry name" value="HEME A SYNTHASE"/>
    <property type="match status" value="1"/>
</dbReference>
<organism evidence="13 14">
    <name type="scientific">Natronospira elongata</name>
    <dbReference type="NCBI Taxonomy" id="3110268"/>
    <lineage>
        <taxon>Bacteria</taxon>
        <taxon>Pseudomonadati</taxon>
        <taxon>Pseudomonadota</taxon>
        <taxon>Gammaproteobacteria</taxon>
        <taxon>Natronospirales</taxon>
        <taxon>Natronospiraceae</taxon>
        <taxon>Natronospira</taxon>
    </lineage>
</organism>
<evidence type="ECO:0000313" key="14">
    <source>
        <dbReference type="Proteomes" id="UP001302316"/>
    </source>
</evidence>
<sequence>MTRLQIFNRGSLAATILTLVVVVLGAFVRLNDAGLGCPDWPGCYGVMTVPQTEQQLDFALEQWDDTPLARGDEQWLAKAWKEMAHRYVAGLLGLMILGLAILAWFNRTDKRQPVKLPWLLVGLVIFQSLLGMWTVTLLVKPAIVLAHLFGGLATLSLLWLQYLRTRDQGAPDEAASLPSRPRRRLRRAGIAATVVLILQIGLGGWVSTNYAALACPDFPTCHGEYWPEMDFRDGFTLWRELGKNYEYGVLDNEARTAIHYTHRLGAIIALAVIAAFAWKLWQVGGLVLRRMAIAVSGLLLIQLAIGVFVVVLSLPLWLATAHNAGAALLMLAMVTALWALYGRRPGTDS</sequence>
<keyword evidence="6" id="KW-0560">Oxidoreductase</keyword>
<evidence type="ECO:0000313" key="13">
    <source>
        <dbReference type="EMBL" id="MEA5445709.1"/>
    </source>
</evidence>
<keyword evidence="14" id="KW-1185">Reference proteome</keyword>
<feature type="transmembrane region" description="Helical" evidence="12">
    <location>
        <begin position="293"/>
        <end position="318"/>
    </location>
</feature>
<accession>A0AAP6MK25</accession>
<dbReference type="Proteomes" id="UP001302316">
    <property type="component" value="Unassembled WGS sequence"/>
</dbReference>
<evidence type="ECO:0000256" key="12">
    <source>
        <dbReference type="SAM" id="Phobius"/>
    </source>
</evidence>
<name>A0AAP6MK25_9GAMM</name>
<protein>
    <submittedName>
        <fullName evidence="13">COX15/CtaA family protein</fullName>
    </submittedName>
</protein>
<keyword evidence="7" id="KW-0408">Iron</keyword>
<evidence type="ECO:0000256" key="4">
    <source>
        <dbReference type="ARBA" id="ARBA00022723"/>
    </source>
</evidence>
<evidence type="ECO:0000256" key="1">
    <source>
        <dbReference type="ARBA" id="ARBA00004141"/>
    </source>
</evidence>
<proteinExistence type="predicted"/>
<evidence type="ECO:0000256" key="9">
    <source>
        <dbReference type="ARBA" id="ARBA00023136"/>
    </source>
</evidence>
<feature type="transmembrane region" description="Helical" evidence="12">
    <location>
        <begin position="188"/>
        <end position="206"/>
    </location>
</feature>